<comment type="caution">
    <text evidence="4">The sequence shown here is derived from an EMBL/GenBank/DDBJ whole genome shotgun (WGS) entry which is preliminary data.</text>
</comment>
<reference evidence="4" key="1">
    <citation type="submission" date="2021-03" db="EMBL/GenBank/DDBJ databases">
        <title>Chromosome level genome of the anhydrobiotic midge Polypedilum vanderplanki.</title>
        <authorList>
            <person name="Yoshida Y."/>
            <person name="Kikawada T."/>
            <person name="Gusev O."/>
        </authorList>
    </citation>
    <scope>NUCLEOTIDE SEQUENCE</scope>
    <source>
        <strain evidence="4">NIAS01</strain>
        <tissue evidence="4">Whole body or cell culture</tissue>
    </source>
</reference>
<evidence type="ECO:0000256" key="3">
    <source>
        <dbReference type="SAM" id="MobiDB-lite"/>
    </source>
</evidence>
<dbReference type="OrthoDB" id="521617at2759"/>
<proteinExistence type="inferred from homology"/>
<organism evidence="4 5">
    <name type="scientific">Polypedilum vanderplanki</name>
    <name type="common">Sleeping chironomid midge</name>
    <dbReference type="NCBI Taxonomy" id="319348"/>
    <lineage>
        <taxon>Eukaryota</taxon>
        <taxon>Metazoa</taxon>
        <taxon>Ecdysozoa</taxon>
        <taxon>Arthropoda</taxon>
        <taxon>Hexapoda</taxon>
        <taxon>Insecta</taxon>
        <taxon>Pterygota</taxon>
        <taxon>Neoptera</taxon>
        <taxon>Endopterygota</taxon>
        <taxon>Diptera</taxon>
        <taxon>Nematocera</taxon>
        <taxon>Chironomoidea</taxon>
        <taxon>Chironomidae</taxon>
        <taxon>Chironominae</taxon>
        <taxon>Polypedilum</taxon>
        <taxon>Polypedilum</taxon>
    </lineage>
</organism>
<dbReference type="Pfam" id="PF22611">
    <property type="entry name" value="CFAP126"/>
    <property type="match status" value="1"/>
</dbReference>
<evidence type="ECO:0000256" key="2">
    <source>
        <dbReference type="ARBA" id="ARBA00033306"/>
    </source>
</evidence>
<dbReference type="InterPro" id="IPR038797">
    <property type="entry name" value="Fltp"/>
</dbReference>
<evidence type="ECO:0000313" key="4">
    <source>
        <dbReference type="EMBL" id="KAG5672773.1"/>
    </source>
</evidence>
<dbReference type="GO" id="GO:0036064">
    <property type="term" value="C:ciliary basal body"/>
    <property type="evidence" value="ECO:0007669"/>
    <property type="project" value="TreeGrafter"/>
</dbReference>
<protein>
    <recommendedName>
        <fullName evidence="2">Cilia- and flagella-associated protein 126</fullName>
    </recommendedName>
</protein>
<dbReference type="Proteomes" id="UP001107558">
    <property type="component" value="Chromosome 3"/>
</dbReference>
<dbReference type="CDD" id="cd23705">
    <property type="entry name" value="Flattop"/>
    <property type="match status" value="1"/>
</dbReference>
<comment type="similarity">
    <text evidence="1">Belongs to the Flattop family.</text>
</comment>
<dbReference type="AlphaFoldDB" id="A0A9J6BT54"/>
<gene>
    <name evidence="4" type="ORF">PVAND_002868</name>
</gene>
<dbReference type="PANTHER" id="PTHR34639">
    <property type="entry name" value="PROTEIN FLATTOP"/>
    <property type="match status" value="1"/>
</dbReference>
<name>A0A9J6BT54_POLVA</name>
<evidence type="ECO:0000313" key="5">
    <source>
        <dbReference type="Proteomes" id="UP001107558"/>
    </source>
</evidence>
<dbReference type="PANTHER" id="PTHR34639:SF1">
    <property type="entry name" value="PROTEIN FLATTOP"/>
    <property type="match status" value="1"/>
</dbReference>
<dbReference type="GO" id="GO:0044782">
    <property type="term" value="P:cilium organization"/>
    <property type="evidence" value="ECO:0007669"/>
    <property type="project" value="TreeGrafter"/>
</dbReference>
<keyword evidence="5" id="KW-1185">Reference proteome</keyword>
<dbReference type="EMBL" id="JADBJN010000003">
    <property type="protein sequence ID" value="KAG5672773.1"/>
    <property type="molecule type" value="Genomic_DNA"/>
</dbReference>
<feature type="region of interest" description="Disordered" evidence="3">
    <location>
        <begin position="133"/>
        <end position="152"/>
    </location>
</feature>
<sequence>MAANFSANQYEDSFKAKSLCNWEVPHWYPSHPQRRTKTTKFIANDRGHLLENVERPKSSPWGHFKSTWQLPNIITRQYANELSAPQVGNSRWTIPDPNRKIMAKVKNIKQESVGEDKSIGVEVSEIIRSITPFEKEESNESPTKVLNEKEKLNDPIAIAKGGSRTIRHETLERDNDLH</sequence>
<evidence type="ECO:0000256" key="1">
    <source>
        <dbReference type="ARBA" id="ARBA00009887"/>
    </source>
</evidence>
<accession>A0A9J6BT54</accession>